<dbReference type="InterPro" id="IPR013491">
    <property type="entry name" value="Tape_meas_N"/>
</dbReference>
<evidence type="ECO:0000313" key="3">
    <source>
        <dbReference type="EMBL" id="SHJ99536.1"/>
    </source>
</evidence>
<evidence type="ECO:0000259" key="2">
    <source>
        <dbReference type="Pfam" id="PF20155"/>
    </source>
</evidence>
<reference evidence="3 4" key="1">
    <citation type="submission" date="2016-11" db="EMBL/GenBank/DDBJ databases">
        <authorList>
            <person name="Jaros S."/>
            <person name="Januszkiewicz K."/>
            <person name="Wedrychowicz H."/>
        </authorList>
    </citation>
    <scope>NUCLEOTIDE SEQUENCE [LARGE SCALE GENOMIC DNA]</scope>
    <source>
        <strain evidence="3 4">DSM 3090</strain>
    </source>
</reference>
<dbReference type="AlphaFoldDB" id="A0A1M6NV07"/>
<evidence type="ECO:0000256" key="1">
    <source>
        <dbReference type="SAM" id="Coils"/>
    </source>
</evidence>
<dbReference type="Pfam" id="PF20155">
    <property type="entry name" value="TMP_3"/>
    <property type="match status" value="1"/>
</dbReference>
<dbReference type="OrthoDB" id="90760at2"/>
<sequence>MSRDVSIVFKASDNLSNSVRQMKKNVNDLSHDVTEYRKIQDDAFNKKVELKYDMTKVKKELKDLQSAIKENKEGSAEAFKAKSKEIEQMQEEYRRLTRVVRDTNRAEKELIESRSRNNNNHSGTTDVAGTLVKAGLGKELGTSIGNYAGTVLTSAYGDKIGNRIGTIASSTMAGAMMGSVVPGIGTAIGAGIGAITGALTSASNEIKEADGYFKGEVKDIYSTIQNSANANSQKGIDLASAREQNIISFGTLLGGSSRANSFLKDTEDFASKTPFTQTDLLQISKNLLTYGYKQQELLPTLEKIGDAGSALGLSIQDQANVATGLGRMKSSGKASLEYIELVQERGIDAIGYLAKSMNTDKKKVYEMISKSAIDGAKASAVILNAMGEQFKGNMEKQSETYKGLTSTLEDLKAKGDRAEGKGYTDERKKGLEEEKSYRENLGTYDRELIGKYKAEMDNKAEEAKRKAMDEMKGTTEYIKAWKSDNGAEMGRLLMKAEADAISKYRGSPEMLQRIENERSIVASIQKSIRENGQYVKDGQLAAEDFSKGWASALDLKTAIMSGKNSTSSIAEKGMANMPSSADLRNPNFKWGNGFATGLNRVPYDGLYKLHEGEKVVDKQHASSNTNNEINNFNISINNNSGSAYEITQEICREIIKAKQRAGGVK</sequence>
<protein>
    <submittedName>
        <fullName evidence="3">Tape measure domain-containing protein</fullName>
    </submittedName>
</protein>
<dbReference type="NCBIfam" id="TIGR02675">
    <property type="entry name" value="tape_meas_nterm"/>
    <property type="match status" value="1"/>
</dbReference>
<accession>A0A1M6NV07</accession>
<feature type="coiled-coil region" evidence="1">
    <location>
        <begin position="12"/>
        <end position="106"/>
    </location>
</feature>
<dbReference type="RefSeq" id="WP_072903473.1">
    <property type="nucleotide sequence ID" value="NZ_FRAD01000011.1"/>
</dbReference>
<dbReference type="EMBL" id="FRAD01000011">
    <property type="protein sequence ID" value="SHJ99536.1"/>
    <property type="molecule type" value="Genomic_DNA"/>
</dbReference>
<dbReference type="Proteomes" id="UP000183952">
    <property type="component" value="Unassembled WGS sequence"/>
</dbReference>
<feature type="domain" description="Tape measure protein N-terminal" evidence="2">
    <location>
        <begin position="235"/>
        <end position="410"/>
    </location>
</feature>
<organism evidence="3 4">
    <name type="scientific">Hathewaya proteolytica DSM 3090</name>
    <dbReference type="NCBI Taxonomy" id="1121331"/>
    <lineage>
        <taxon>Bacteria</taxon>
        <taxon>Bacillati</taxon>
        <taxon>Bacillota</taxon>
        <taxon>Clostridia</taxon>
        <taxon>Eubacteriales</taxon>
        <taxon>Clostridiaceae</taxon>
        <taxon>Hathewaya</taxon>
    </lineage>
</organism>
<proteinExistence type="predicted"/>
<gene>
    <name evidence="3" type="ORF">SAMN02745248_01509</name>
</gene>
<keyword evidence="4" id="KW-1185">Reference proteome</keyword>
<name>A0A1M6NV07_9CLOT</name>
<keyword evidence="1" id="KW-0175">Coiled coil</keyword>
<evidence type="ECO:0000313" key="4">
    <source>
        <dbReference type="Proteomes" id="UP000183952"/>
    </source>
</evidence>
<dbReference type="STRING" id="1121331.SAMN02745248_01509"/>